<dbReference type="InterPro" id="IPR008979">
    <property type="entry name" value="Galactose-bd-like_sf"/>
</dbReference>
<dbReference type="Gene3D" id="2.60.120.260">
    <property type="entry name" value="Galactose-binding domain-like"/>
    <property type="match status" value="1"/>
</dbReference>
<dbReference type="EMBL" id="LPHB01000040">
    <property type="protein sequence ID" value="KWA62709.1"/>
    <property type="molecule type" value="Genomic_DNA"/>
</dbReference>
<protein>
    <recommendedName>
        <fullName evidence="1">F5/8 type C domain-containing protein</fullName>
    </recommendedName>
</protein>
<dbReference type="PROSITE" id="PS50022">
    <property type="entry name" value="FA58C_3"/>
    <property type="match status" value="1"/>
</dbReference>
<organism evidence="2">
    <name type="scientific">Burkholderia stagnalis</name>
    <dbReference type="NCBI Taxonomy" id="1503054"/>
    <lineage>
        <taxon>Bacteria</taxon>
        <taxon>Pseudomonadati</taxon>
        <taxon>Pseudomonadota</taxon>
        <taxon>Betaproteobacteria</taxon>
        <taxon>Burkholderiales</taxon>
        <taxon>Burkholderiaceae</taxon>
        <taxon>Burkholderia</taxon>
        <taxon>Burkholderia cepacia complex</taxon>
    </lineage>
</organism>
<reference evidence="2 3" key="1">
    <citation type="submission" date="2015-11" db="EMBL/GenBank/DDBJ databases">
        <title>Expanding the genomic diversity of Burkholderia species for the development of highly accurate diagnostics.</title>
        <authorList>
            <person name="Sahl J."/>
            <person name="Keim P."/>
            <person name="Wagner D."/>
        </authorList>
    </citation>
    <scope>NUCLEOTIDE SEQUENCE [LARGE SCALE GENOMIC DNA]</scope>
    <source>
        <strain evidence="2 3">MSMB1960WGS</strain>
    </source>
</reference>
<evidence type="ECO:0000259" key="1">
    <source>
        <dbReference type="PROSITE" id="PS50022"/>
    </source>
</evidence>
<feature type="domain" description="F5/8 type C" evidence="1">
    <location>
        <begin position="97"/>
        <end position="151"/>
    </location>
</feature>
<evidence type="ECO:0000313" key="3">
    <source>
        <dbReference type="Proteomes" id="UP000068603"/>
    </source>
</evidence>
<accession>A0A107T8K2</accession>
<gene>
    <name evidence="2" type="ORF">WT44_13855</name>
</gene>
<dbReference type="AlphaFoldDB" id="A0A107T8K2"/>
<comment type="caution">
    <text evidence="2">The sequence shown here is derived from an EMBL/GenBank/DDBJ whole genome shotgun (WGS) entry which is preliminary data.</text>
</comment>
<dbReference type="InterPro" id="IPR000421">
    <property type="entry name" value="FA58C"/>
</dbReference>
<dbReference type="Proteomes" id="UP000068603">
    <property type="component" value="Unassembled WGS sequence"/>
</dbReference>
<dbReference type="SUPFAM" id="SSF49785">
    <property type="entry name" value="Galactose-binding domain-like"/>
    <property type="match status" value="1"/>
</dbReference>
<proteinExistence type="predicted"/>
<dbReference type="Pfam" id="PF00754">
    <property type="entry name" value="F5_F8_type_C"/>
    <property type="match status" value="1"/>
</dbReference>
<name>A0A107T8K2_9BURK</name>
<sequence>MVGMNFTLLDRCMVAPGAERPPDLFHVARYWRIFMPVPNPVTPPEYLSIGRVWMYRRRQRLAYDGVNTAESSTYNGRSAALTFRTIPMANPQAVTDAWTSGIANPVNQWIEVDFGAEREVDEVVLVPLMFRNGIRNPQTLEIQCSDDGQAWIGLARAVALDWTDGEPKGFAINMPRLRIAPVSRWPGEQRKPVTVTGPGEL</sequence>
<evidence type="ECO:0000313" key="2">
    <source>
        <dbReference type="EMBL" id="KWA62709.1"/>
    </source>
</evidence>